<dbReference type="InterPro" id="IPR035906">
    <property type="entry name" value="MetI-like_sf"/>
</dbReference>
<dbReference type="GO" id="GO:0043190">
    <property type="term" value="C:ATP-binding cassette (ABC) transporter complex"/>
    <property type="evidence" value="ECO:0007669"/>
    <property type="project" value="InterPro"/>
</dbReference>
<organism evidence="11 12">
    <name type="scientific">Nocardioides antri</name>
    <dbReference type="NCBI Taxonomy" id="2607659"/>
    <lineage>
        <taxon>Bacteria</taxon>
        <taxon>Bacillati</taxon>
        <taxon>Actinomycetota</taxon>
        <taxon>Actinomycetes</taxon>
        <taxon>Propionibacteriales</taxon>
        <taxon>Nocardioidaceae</taxon>
        <taxon>Nocardioides</taxon>
    </lineage>
</organism>
<dbReference type="SUPFAM" id="SSF161098">
    <property type="entry name" value="MetI-like"/>
    <property type="match status" value="1"/>
</dbReference>
<dbReference type="PANTHER" id="PTHR30614:SF0">
    <property type="entry name" value="L-CYSTINE TRANSPORT SYSTEM PERMEASE PROTEIN TCYL"/>
    <property type="match status" value="1"/>
</dbReference>
<evidence type="ECO:0000256" key="9">
    <source>
        <dbReference type="SAM" id="MobiDB-lite"/>
    </source>
</evidence>
<dbReference type="GO" id="GO:0006865">
    <property type="term" value="P:amino acid transport"/>
    <property type="evidence" value="ECO:0007669"/>
    <property type="project" value="UniProtKB-KW"/>
</dbReference>
<keyword evidence="5" id="KW-0029">Amino-acid transport</keyword>
<feature type="transmembrane region" description="Helical" evidence="8">
    <location>
        <begin position="155"/>
        <end position="174"/>
    </location>
</feature>
<dbReference type="InterPro" id="IPR000515">
    <property type="entry name" value="MetI-like"/>
</dbReference>
<feature type="transmembrane region" description="Helical" evidence="8">
    <location>
        <begin position="125"/>
        <end position="143"/>
    </location>
</feature>
<sequence length="289" mass="31670">MSADEAPARGWTPSPRELERRSARARQTRRRVAAASVATVAVVGGLAAVVLLSPGWPRVRESFFDGFHARESLPAIVDGFWINVKMFLIAEPLILVLGLAIALVRSSRSPWLVPLRGIGVVYTDVVRGVPTLLLVFLFAFGMPALDLQGIPSSSFFWATVALVVSYSAYVAEVFRAGIDSVHPSQWLSSQALALSRGQTLRHVVVPQAVRRVVPPLLNDFVSLQKDTALVASVSIFDALFTARDYANYNFNYTPYVVVACFFVAMTVPLARLCDWLAARIARRERAGVL</sequence>
<dbReference type="Proteomes" id="UP000324351">
    <property type="component" value="Unassembled WGS sequence"/>
</dbReference>
<keyword evidence="3" id="KW-1003">Cell membrane</keyword>
<dbReference type="GO" id="GO:0022857">
    <property type="term" value="F:transmembrane transporter activity"/>
    <property type="evidence" value="ECO:0007669"/>
    <property type="project" value="InterPro"/>
</dbReference>
<feature type="transmembrane region" description="Helical" evidence="8">
    <location>
        <begin position="80"/>
        <end position="104"/>
    </location>
</feature>
<dbReference type="RefSeq" id="WP_149750426.1">
    <property type="nucleotide sequence ID" value="NZ_VUJW01000003.1"/>
</dbReference>
<reference evidence="11 12" key="2">
    <citation type="submission" date="2019-09" db="EMBL/GenBank/DDBJ databases">
        <authorList>
            <person name="Jin C."/>
        </authorList>
    </citation>
    <scope>NUCLEOTIDE SEQUENCE [LARGE SCALE GENOMIC DNA]</scope>
    <source>
        <strain evidence="11 12">BN140041</strain>
    </source>
</reference>
<dbReference type="InterPro" id="IPR010065">
    <property type="entry name" value="AA_ABC_transptr_permease_3TM"/>
</dbReference>
<name>A0A5B1M5B6_9ACTN</name>
<feature type="region of interest" description="Disordered" evidence="9">
    <location>
        <begin position="1"/>
        <end position="23"/>
    </location>
</feature>
<dbReference type="PANTHER" id="PTHR30614">
    <property type="entry name" value="MEMBRANE COMPONENT OF AMINO ACID ABC TRANSPORTER"/>
    <property type="match status" value="1"/>
</dbReference>
<dbReference type="AlphaFoldDB" id="A0A5B1M5B6"/>
<evidence type="ECO:0000256" key="2">
    <source>
        <dbReference type="ARBA" id="ARBA00022448"/>
    </source>
</evidence>
<gene>
    <name evidence="11" type="ORF">F0U47_11020</name>
</gene>
<keyword evidence="6 8" id="KW-1133">Transmembrane helix</keyword>
<feature type="transmembrane region" description="Helical" evidence="8">
    <location>
        <begin position="32"/>
        <end position="52"/>
    </location>
</feature>
<evidence type="ECO:0000256" key="5">
    <source>
        <dbReference type="ARBA" id="ARBA00022970"/>
    </source>
</evidence>
<accession>A0A5B1M5B6</accession>
<evidence type="ECO:0000256" key="4">
    <source>
        <dbReference type="ARBA" id="ARBA00022692"/>
    </source>
</evidence>
<evidence type="ECO:0000256" key="6">
    <source>
        <dbReference type="ARBA" id="ARBA00022989"/>
    </source>
</evidence>
<dbReference type="Pfam" id="PF00528">
    <property type="entry name" value="BPD_transp_1"/>
    <property type="match status" value="1"/>
</dbReference>
<dbReference type="InterPro" id="IPR043429">
    <property type="entry name" value="ArtM/GltK/GlnP/TcyL/YhdX-like"/>
</dbReference>
<feature type="domain" description="ABC transmembrane type-1" evidence="10">
    <location>
        <begin position="80"/>
        <end position="273"/>
    </location>
</feature>
<keyword evidence="2 8" id="KW-0813">Transport</keyword>
<evidence type="ECO:0000313" key="11">
    <source>
        <dbReference type="EMBL" id="KAA1427934.1"/>
    </source>
</evidence>
<evidence type="ECO:0000256" key="3">
    <source>
        <dbReference type="ARBA" id="ARBA00022475"/>
    </source>
</evidence>
<dbReference type="EMBL" id="VUJW01000003">
    <property type="protein sequence ID" value="KAA1427934.1"/>
    <property type="molecule type" value="Genomic_DNA"/>
</dbReference>
<evidence type="ECO:0000256" key="7">
    <source>
        <dbReference type="ARBA" id="ARBA00023136"/>
    </source>
</evidence>
<keyword evidence="4 8" id="KW-0812">Transmembrane</keyword>
<protein>
    <submittedName>
        <fullName evidence="11">Amino acid ABC transporter permease</fullName>
    </submittedName>
</protein>
<proteinExistence type="inferred from homology"/>
<dbReference type="PROSITE" id="PS50928">
    <property type="entry name" value="ABC_TM1"/>
    <property type="match status" value="1"/>
</dbReference>
<evidence type="ECO:0000256" key="1">
    <source>
        <dbReference type="ARBA" id="ARBA00004651"/>
    </source>
</evidence>
<comment type="similarity">
    <text evidence="8">Belongs to the binding-protein-dependent transport system permease family.</text>
</comment>
<comment type="caution">
    <text evidence="11">The sequence shown here is derived from an EMBL/GenBank/DDBJ whole genome shotgun (WGS) entry which is preliminary data.</text>
</comment>
<keyword evidence="12" id="KW-1185">Reference proteome</keyword>
<feature type="transmembrane region" description="Helical" evidence="8">
    <location>
        <begin position="252"/>
        <end position="273"/>
    </location>
</feature>
<evidence type="ECO:0000313" key="12">
    <source>
        <dbReference type="Proteomes" id="UP000324351"/>
    </source>
</evidence>
<keyword evidence="7 8" id="KW-0472">Membrane</keyword>
<dbReference type="NCBIfam" id="TIGR01726">
    <property type="entry name" value="HEQRo_perm_3TM"/>
    <property type="match status" value="1"/>
</dbReference>
<comment type="subcellular location">
    <subcellularLocation>
        <location evidence="1 8">Cell membrane</location>
        <topology evidence="1 8">Multi-pass membrane protein</topology>
    </subcellularLocation>
</comment>
<evidence type="ECO:0000256" key="8">
    <source>
        <dbReference type="RuleBase" id="RU363032"/>
    </source>
</evidence>
<dbReference type="Gene3D" id="1.10.3720.10">
    <property type="entry name" value="MetI-like"/>
    <property type="match status" value="1"/>
</dbReference>
<reference evidence="11 12" key="1">
    <citation type="submission" date="2019-09" db="EMBL/GenBank/DDBJ databases">
        <title>Nocardioides panacisoli sp. nov., isolated from the soil of a ginseng field.</title>
        <authorList>
            <person name="Cho C."/>
        </authorList>
    </citation>
    <scope>NUCLEOTIDE SEQUENCE [LARGE SCALE GENOMIC DNA]</scope>
    <source>
        <strain evidence="11 12">BN140041</strain>
    </source>
</reference>
<evidence type="ECO:0000259" key="10">
    <source>
        <dbReference type="PROSITE" id="PS50928"/>
    </source>
</evidence>